<dbReference type="PANTHER" id="PTHR43784:SF2">
    <property type="entry name" value="GDSL-LIKE LIPASE_ACYLHYDROLASE, PUTATIVE (AFU_ORTHOLOGUE AFUA_2G00820)-RELATED"/>
    <property type="match status" value="1"/>
</dbReference>
<dbReference type="PROSITE" id="PS51318">
    <property type="entry name" value="TAT"/>
    <property type="match status" value="1"/>
</dbReference>
<feature type="chain" id="PRO_5017414504" evidence="1">
    <location>
        <begin position="35"/>
        <end position="413"/>
    </location>
</feature>
<dbReference type="RefSeq" id="WP_091678362.1">
    <property type="nucleotide sequence ID" value="NZ_FOKG01000027.1"/>
</dbReference>
<gene>
    <name evidence="3" type="ORF">SAMN05216266_12720</name>
</gene>
<dbReference type="STRING" id="490629.SAMN05216266_12720"/>
<name>A0A1I1CEB2_9PSEU</name>
<evidence type="ECO:0000313" key="4">
    <source>
        <dbReference type="Proteomes" id="UP000243799"/>
    </source>
</evidence>
<dbReference type="InterPro" id="IPR013830">
    <property type="entry name" value="SGNH_hydro"/>
</dbReference>
<dbReference type="InterPro" id="IPR036514">
    <property type="entry name" value="SGNH_hydro_sf"/>
</dbReference>
<protein>
    <submittedName>
        <fullName evidence="3">GDSL-like Lipase/Acylhydrolase family protein</fullName>
    </submittedName>
</protein>
<dbReference type="SUPFAM" id="SSF52266">
    <property type="entry name" value="SGNH hydrolase"/>
    <property type="match status" value="1"/>
</dbReference>
<sequence>MTTRSRRSSLPRRLFVALVAVVTAVTLAAPPATAGSNHWVGTWGTSVQAPGPDGFSGPNWSREGFTDQSVRQVIRVSAGGLRLRVRLSNEYGSAPLRLTGASIGKAGAGASVRPGSVRPLTFEHSLSATIPAGEQLASDPVLLPTAPLETLSVTLYFAEPTGPSTFHEQAVATTYRAAGDHRFDRGAAAFTESTKSWYHLAGVDVAGQVFGARGTVVTLGDSITDGVASTVDTNNRYPDELAERLVAARKPLGVLNAGISGNRVLRDSPCFGEAALDRFERDVLEQPGVRTVIVLEGINDIGMGGPGFGDCAPPSPEVTAADLIEGHRALIEAARAAGIKTVGATLLPMKGSFYDDPEDKAEAVRDEVNDWIRSSGEYDEVVDLGRALADRRIVLVHHRCRRALECGSRWTPV</sequence>
<dbReference type="InterPro" id="IPR053140">
    <property type="entry name" value="GDSL_Rv0518-like"/>
</dbReference>
<dbReference type="OrthoDB" id="1828825at2"/>
<keyword evidence="4" id="KW-1185">Reference proteome</keyword>
<dbReference type="Proteomes" id="UP000243799">
    <property type="component" value="Unassembled WGS sequence"/>
</dbReference>
<feature type="domain" description="SGNH hydrolase-type esterase" evidence="2">
    <location>
        <begin position="219"/>
        <end position="391"/>
    </location>
</feature>
<dbReference type="EMBL" id="FOKG01000027">
    <property type="protein sequence ID" value="SFB61025.1"/>
    <property type="molecule type" value="Genomic_DNA"/>
</dbReference>
<reference evidence="4" key="1">
    <citation type="submission" date="2016-10" db="EMBL/GenBank/DDBJ databases">
        <authorList>
            <person name="Varghese N."/>
            <person name="Submissions S."/>
        </authorList>
    </citation>
    <scope>NUCLEOTIDE SEQUENCE [LARGE SCALE GENOMIC DNA]</scope>
    <source>
        <strain evidence="4">CGMCC 4.3568</strain>
    </source>
</reference>
<evidence type="ECO:0000313" key="3">
    <source>
        <dbReference type="EMBL" id="SFB61025.1"/>
    </source>
</evidence>
<keyword evidence="3" id="KW-0378">Hydrolase</keyword>
<dbReference type="GO" id="GO:0016787">
    <property type="term" value="F:hydrolase activity"/>
    <property type="evidence" value="ECO:0007669"/>
    <property type="project" value="UniProtKB-KW"/>
</dbReference>
<dbReference type="PANTHER" id="PTHR43784">
    <property type="entry name" value="GDSL-LIKE LIPASE/ACYLHYDROLASE, PUTATIVE (AFU_ORTHOLOGUE AFUA_2G00820)-RELATED"/>
    <property type="match status" value="1"/>
</dbReference>
<feature type="signal peptide" evidence="1">
    <location>
        <begin position="1"/>
        <end position="34"/>
    </location>
</feature>
<evidence type="ECO:0000256" key="1">
    <source>
        <dbReference type="SAM" id="SignalP"/>
    </source>
</evidence>
<proteinExistence type="predicted"/>
<keyword evidence="1" id="KW-0732">Signal</keyword>
<dbReference type="Pfam" id="PF13472">
    <property type="entry name" value="Lipase_GDSL_2"/>
    <property type="match status" value="1"/>
</dbReference>
<dbReference type="InterPro" id="IPR006311">
    <property type="entry name" value="TAT_signal"/>
</dbReference>
<organism evidence="3 4">
    <name type="scientific">Amycolatopsis marina</name>
    <dbReference type="NCBI Taxonomy" id="490629"/>
    <lineage>
        <taxon>Bacteria</taxon>
        <taxon>Bacillati</taxon>
        <taxon>Actinomycetota</taxon>
        <taxon>Actinomycetes</taxon>
        <taxon>Pseudonocardiales</taxon>
        <taxon>Pseudonocardiaceae</taxon>
        <taxon>Amycolatopsis</taxon>
    </lineage>
</organism>
<evidence type="ECO:0000259" key="2">
    <source>
        <dbReference type="Pfam" id="PF13472"/>
    </source>
</evidence>
<dbReference type="Gene3D" id="3.40.50.1110">
    <property type="entry name" value="SGNH hydrolase"/>
    <property type="match status" value="1"/>
</dbReference>
<dbReference type="CDD" id="cd01830">
    <property type="entry name" value="XynE_like"/>
    <property type="match status" value="1"/>
</dbReference>
<accession>A0A1I1CEB2</accession>
<dbReference type="AlphaFoldDB" id="A0A1I1CEB2"/>